<sequence length="200" mass="21046">MKKYLGVVLMALVIAGCSTREPQTGQAPVVIEPAVPSPPKPHKPVTPPAQSQPLPVPPKIQMQVLNWSAAATPLVAQLVRTDGVARGSMLLLNKLKNNTNGSLQTAQATNEIYNALSTSGAFTLVSREQLGAARQSLGLSEDDSLESRSKAVGLARYVGAQYVLYADASGEVKAPQLSMQLMLVQTGEIVWSGNGSVSAQ</sequence>
<keyword evidence="1" id="KW-0472">Membrane</keyword>
<evidence type="ECO:0000256" key="1">
    <source>
        <dbReference type="HAMAP-Rule" id="MF_01889"/>
    </source>
</evidence>
<reference evidence="5 6" key="1">
    <citation type="submission" date="2022-12" db="EMBL/GenBank/DDBJ databases">
        <title>Complete genome sequencing of Dickeya lacustris type strain LMG30899.</title>
        <authorList>
            <person name="Dobhal S."/>
            <person name="Arizala D."/>
            <person name="Arif M."/>
        </authorList>
    </citation>
    <scope>NUCLEOTIDE SEQUENCE [LARGE SCALE GENOMIC DNA]</scope>
    <source>
        <strain evidence="5 6">LMG30899</strain>
    </source>
</reference>
<dbReference type="HAMAP" id="MF_01889">
    <property type="entry name" value="LpoB"/>
    <property type="match status" value="1"/>
</dbReference>
<dbReference type="NCBIfam" id="TIGR02722">
    <property type="entry name" value="lp"/>
    <property type="match status" value="1"/>
</dbReference>
<evidence type="ECO:0000256" key="3">
    <source>
        <dbReference type="SAM" id="MobiDB-lite"/>
    </source>
</evidence>
<dbReference type="InterPro" id="IPR014094">
    <property type="entry name" value="LpoB"/>
</dbReference>
<dbReference type="Proteomes" id="UP001219630">
    <property type="component" value="Chromosome"/>
</dbReference>
<protein>
    <recommendedName>
        <fullName evidence="1 2">Penicillin-binding protein activator LpoB</fullName>
        <shortName evidence="1">PBP activator LpoB</shortName>
    </recommendedName>
</protein>
<keyword evidence="1" id="KW-0998">Cell outer membrane</keyword>
<keyword evidence="1" id="KW-0573">Peptidoglycan synthesis</keyword>
<comment type="subunit">
    <text evidence="1">Interacts with PBP1b.</text>
</comment>
<dbReference type="EMBL" id="CP114280">
    <property type="protein sequence ID" value="WFN56514.1"/>
    <property type="molecule type" value="Genomic_DNA"/>
</dbReference>
<keyword evidence="1 4" id="KW-0732">Signal</keyword>
<organism evidence="5 6">
    <name type="scientific">Dickeya lacustris</name>
    <dbReference type="NCBI Taxonomy" id="2259638"/>
    <lineage>
        <taxon>Bacteria</taxon>
        <taxon>Pseudomonadati</taxon>
        <taxon>Pseudomonadota</taxon>
        <taxon>Gammaproteobacteria</taxon>
        <taxon>Enterobacterales</taxon>
        <taxon>Pectobacteriaceae</taxon>
        <taxon>Dickeya</taxon>
    </lineage>
</organism>
<feature type="region of interest" description="Disordered" evidence="3">
    <location>
        <begin position="34"/>
        <end position="53"/>
    </location>
</feature>
<keyword evidence="1" id="KW-0133">Cell shape</keyword>
<accession>A0ABY8G9G9</accession>
<evidence type="ECO:0000256" key="2">
    <source>
        <dbReference type="NCBIfam" id="TIGR02722"/>
    </source>
</evidence>
<feature type="chain" id="PRO_5045976435" description="Penicillin-binding protein activator LpoB" evidence="4">
    <location>
        <begin position="21"/>
        <end position="200"/>
    </location>
</feature>
<dbReference type="PANTHER" id="PTHR40593:SF1">
    <property type="entry name" value="PENICILLIN-BINDING PROTEIN ACTIVATOR LPOB"/>
    <property type="match status" value="1"/>
</dbReference>
<evidence type="ECO:0000313" key="6">
    <source>
        <dbReference type="Proteomes" id="UP001219630"/>
    </source>
</evidence>
<gene>
    <name evidence="1 5" type="primary">lpoB</name>
    <name evidence="5" type="ORF">O1Q98_04265</name>
</gene>
<comment type="similarity">
    <text evidence="1">Belongs to the LpoB family.</text>
</comment>
<comment type="function">
    <text evidence="1">Regulator of peptidoglycan synthesis that is essential for the function of penicillin-binding protein 1B (PBP1b).</text>
</comment>
<dbReference type="Pfam" id="PF13036">
    <property type="entry name" value="LpoB"/>
    <property type="match status" value="1"/>
</dbReference>
<feature type="compositionally biased region" description="Pro residues" evidence="3">
    <location>
        <begin position="35"/>
        <end position="47"/>
    </location>
</feature>
<keyword evidence="1" id="KW-0564">Palmitate</keyword>
<dbReference type="PANTHER" id="PTHR40593">
    <property type="entry name" value="PENICILLIN-BINDING PROTEIN ACTIVATOR LPOB"/>
    <property type="match status" value="1"/>
</dbReference>
<keyword evidence="1" id="KW-0449">Lipoprotein</keyword>
<proteinExistence type="inferred from homology"/>
<name>A0ABY8G9G9_9GAMM</name>
<comment type="subcellular location">
    <subcellularLocation>
        <location evidence="1">Cell outer membrane</location>
        <topology evidence="1">Lipid-anchor</topology>
        <orientation evidence="1">Periplasmic side</orientation>
    </subcellularLocation>
</comment>
<dbReference type="Gene3D" id="3.40.50.10610">
    <property type="entry name" value="ABC-type transport auxiliary lipoprotein component"/>
    <property type="match status" value="1"/>
</dbReference>
<evidence type="ECO:0000256" key="4">
    <source>
        <dbReference type="SAM" id="SignalP"/>
    </source>
</evidence>
<dbReference type="PROSITE" id="PS51257">
    <property type="entry name" value="PROKAR_LIPOPROTEIN"/>
    <property type="match status" value="1"/>
</dbReference>
<evidence type="ECO:0000313" key="5">
    <source>
        <dbReference type="EMBL" id="WFN56514.1"/>
    </source>
</evidence>
<feature type="signal peptide" evidence="4">
    <location>
        <begin position="1"/>
        <end position="20"/>
    </location>
</feature>
<dbReference type="RefSeq" id="WP_125259047.1">
    <property type="nucleotide sequence ID" value="NZ_CP114280.1"/>
</dbReference>
<keyword evidence="6" id="KW-1185">Reference proteome</keyword>